<evidence type="ECO:0000313" key="5">
    <source>
        <dbReference type="Proteomes" id="UP000033608"/>
    </source>
</evidence>
<dbReference type="AlphaFoldDB" id="A0A0F5L1V4"/>
<dbReference type="PATRIC" id="fig|1121477.3.peg.941"/>
<gene>
    <name evidence="4" type="ORF">SAMN02745223_02032</name>
    <name evidence="3" type="ORF">VW29_20780</name>
</gene>
<dbReference type="Pfam" id="PF06961">
    <property type="entry name" value="DUF1294"/>
    <property type="match status" value="1"/>
</dbReference>
<dbReference type="SMART" id="SM00357">
    <property type="entry name" value="CSP"/>
    <property type="match status" value="1"/>
</dbReference>
<dbReference type="PROSITE" id="PS51857">
    <property type="entry name" value="CSD_2"/>
    <property type="match status" value="1"/>
</dbReference>
<feature type="domain" description="CSD" evidence="2">
    <location>
        <begin position="5"/>
        <end position="69"/>
    </location>
</feature>
<organism evidence="3 5">
    <name type="scientific">Devosia limi DSM 17137</name>
    <dbReference type="NCBI Taxonomy" id="1121477"/>
    <lineage>
        <taxon>Bacteria</taxon>
        <taxon>Pseudomonadati</taxon>
        <taxon>Pseudomonadota</taxon>
        <taxon>Alphaproteobacteria</taxon>
        <taxon>Hyphomicrobiales</taxon>
        <taxon>Devosiaceae</taxon>
        <taxon>Devosia</taxon>
    </lineage>
</organism>
<evidence type="ECO:0000313" key="3">
    <source>
        <dbReference type="EMBL" id="KKB76184.1"/>
    </source>
</evidence>
<evidence type="ECO:0000313" key="6">
    <source>
        <dbReference type="Proteomes" id="UP000184533"/>
    </source>
</evidence>
<evidence type="ECO:0000256" key="1">
    <source>
        <dbReference type="SAM" id="Phobius"/>
    </source>
</evidence>
<evidence type="ECO:0000313" key="4">
    <source>
        <dbReference type="EMBL" id="SHF20011.1"/>
    </source>
</evidence>
<dbReference type="GO" id="GO:0005829">
    <property type="term" value="C:cytosol"/>
    <property type="evidence" value="ECO:0007669"/>
    <property type="project" value="UniProtKB-ARBA"/>
</dbReference>
<feature type="transmembrane region" description="Helical" evidence="1">
    <location>
        <begin position="94"/>
        <end position="114"/>
    </location>
</feature>
<dbReference type="InterPro" id="IPR011129">
    <property type="entry name" value="CSD"/>
</dbReference>
<keyword evidence="1" id="KW-0812">Transmembrane</keyword>
<sequence length="220" mass="23976">MKMARETGELVDWNDDRGYGFALSDRGERYFVHIKSIDRMATRPRVGDRLSFTLGVGRDGRPAAVNVKILGANPLPSRAARQRGNPAPARQRAFGWRLATAGALVALLLVALLLGHAPLWLGLAYLIMGIISACLYAADKRYAETGQWRISEAMLLGTDLCFGIVGGLLAQQVFRHKTAKQSYIGSTMLLCLLHILWLGGLAGGWIEPAAVTDLASDFLR</sequence>
<feature type="transmembrane region" description="Helical" evidence="1">
    <location>
        <begin position="182"/>
        <end position="206"/>
    </location>
</feature>
<dbReference type="SUPFAM" id="SSF50249">
    <property type="entry name" value="Nucleic acid-binding proteins"/>
    <property type="match status" value="1"/>
</dbReference>
<dbReference type="GO" id="GO:0003676">
    <property type="term" value="F:nucleic acid binding"/>
    <property type="evidence" value="ECO:0007669"/>
    <property type="project" value="InterPro"/>
</dbReference>
<reference evidence="4 6" key="2">
    <citation type="submission" date="2016-11" db="EMBL/GenBank/DDBJ databases">
        <authorList>
            <person name="Jaros S."/>
            <person name="Januszkiewicz K."/>
            <person name="Wedrychowicz H."/>
        </authorList>
    </citation>
    <scope>NUCLEOTIDE SEQUENCE [LARGE SCALE GENOMIC DNA]</scope>
    <source>
        <strain evidence="4 6">DSM 17137</strain>
    </source>
</reference>
<name>A0A0F5L1V4_9HYPH</name>
<dbReference type="STRING" id="1121477.SAMN02745223_02032"/>
<reference evidence="3 5" key="1">
    <citation type="submission" date="2015-03" db="EMBL/GenBank/DDBJ databases">
        <authorList>
            <person name="Hassan Y.I."/>
            <person name="Lepp D."/>
            <person name="Zhou T."/>
        </authorList>
    </citation>
    <scope>NUCLEOTIDE SEQUENCE [LARGE SCALE GENOMIC DNA]</scope>
    <source>
        <strain evidence="3 5">DSM 17137</strain>
    </source>
</reference>
<keyword evidence="1" id="KW-0472">Membrane</keyword>
<keyword evidence="5" id="KW-1185">Reference proteome</keyword>
<dbReference type="EMBL" id="FQVC01000005">
    <property type="protein sequence ID" value="SHF20011.1"/>
    <property type="molecule type" value="Genomic_DNA"/>
</dbReference>
<dbReference type="InterPro" id="IPR010718">
    <property type="entry name" value="DUF1294"/>
</dbReference>
<evidence type="ECO:0000259" key="2">
    <source>
        <dbReference type="PROSITE" id="PS51857"/>
    </source>
</evidence>
<dbReference type="InterPro" id="IPR012340">
    <property type="entry name" value="NA-bd_OB-fold"/>
</dbReference>
<dbReference type="Proteomes" id="UP000184533">
    <property type="component" value="Unassembled WGS sequence"/>
</dbReference>
<dbReference type="Proteomes" id="UP000033608">
    <property type="component" value="Unassembled WGS sequence"/>
</dbReference>
<dbReference type="InterPro" id="IPR002059">
    <property type="entry name" value="CSP_DNA-bd"/>
</dbReference>
<dbReference type="Gene3D" id="2.40.50.140">
    <property type="entry name" value="Nucleic acid-binding proteins"/>
    <property type="match status" value="1"/>
</dbReference>
<keyword evidence="1" id="KW-1133">Transmembrane helix</keyword>
<dbReference type="EMBL" id="LAJF01000156">
    <property type="protein sequence ID" value="KKB76184.1"/>
    <property type="molecule type" value="Genomic_DNA"/>
</dbReference>
<dbReference type="OrthoDB" id="72963at2"/>
<feature type="transmembrane region" description="Helical" evidence="1">
    <location>
        <begin position="120"/>
        <end position="138"/>
    </location>
</feature>
<dbReference type="RefSeq" id="WP_046137191.1">
    <property type="nucleotide sequence ID" value="NZ_LAJF01000156.1"/>
</dbReference>
<accession>A0A0F5L1V4</accession>
<protein>
    <submittedName>
        <fullName evidence="4">Uncharacterized membrane protein YsdA, DUF1294 family</fullName>
    </submittedName>
</protein>
<proteinExistence type="predicted"/>